<dbReference type="SUPFAM" id="SSF50998">
    <property type="entry name" value="Quinoprotein alcohol dehydrogenase-like"/>
    <property type="match status" value="1"/>
</dbReference>
<keyword evidence="3" id="KW-1185">Reference proteome</keyword>
<organism evidence="2 3">
    <name type="scientific">Streptomyces luteireticuli</name>
    <dbReference type="NCBI Taxonomy" id="173858"/>
    <lineage>
        <taxon>Bacteria</taxon>
        <taxon>Bacillati</taxon>
        <taxon>Actinomycetota</taxon>
        <taxon>Actinomycetes</taxon>
        <taxon>Kitasatosporales</taxon>
        <taxon>Streptomycetaceae</taxon>
        <taxon>Streptomyces</taxon>
    </lineage>
</organism>
<dbReference type="Proteomes" id="UP001500879">
    <property type="component" value="Unassembled WGS sequence"/>
</dbReference>
<feature type="region of interest" description="Disordered" evidence="1">
    <location>
        <begin position="93"/>
        <end position="113"/>
    </location>
</feature>
<proteinExistence type="predicted"/>
<evidence type="ECO:0000313" key="3">
    <source>
        <dbReference type="Proteomes" id="UP001500879"/>
    </source>
</evidence>
<sequence>MGDFAVGSTARTVLVPAATVVTLLAGLTACGSGSSSPDGPSEAKSSSSPRAAGLPGGPIPGLAKALSWTVPATPGGASVFALGDAFAVVSGGPKATRPASGTADADAPPAERAGAKVVQFRDAGTGRLRATVERDDARVYATTWHGAPSLRVDVVSTKASDGMTSDRSSTVSEVYDARGGKLGSVPDDKDHELSDGWVATDGGGKVAPAEGGEAKSFEGGKELRSLQAPRNPEKGRELPGPRFGGGYGFSREEAKTGPYSHTKRLVVTELSTGRKAWTSSEAGRPDKAIPEDRSKATNVVPVTVLGDRVVLAWQTEGKDGGTEPWLLSVNDLRTGRLLTTGPVVRAAASDNMAEIMQSDDKPVFYVTHDPSTDVLTVSGERDSKWQATAWDLKSGKQLWTQADDENLFAPVASGNGVVYGFTDRYVQDFSKPIAVDVKTKKVLARGFEADRIPVFSADGHGAVAVDQGVFVFAKG</sequence>
<feature type="compositionally biased region" description="Basic and acidic residues" evidence="1">
    <location>
        <begin position="212"/>
        <end position="224"/>
    </location>
</feature>
<dbReference type="EMBL" id="BAAABX010000051">
    <property type="protein sequence ID" value="GAA0421794.1"/>
    <property type="molecule type" value="Genomic_DNA"/>
</dbReference>
<comment type="caution">
    <text evidence="2">The sequence shown here is derived from an EMBL/GenBank/DDBJ whole genome shotgun (WGS) entry which is preliminary data.</text>
</comment>
<gene>
    <name evidence="2" type="ORF">GCM10010357_48990</name>
</gene>
<name>A0ABN0YYL3_9ACTN</name>
<feature type="region of interest" description="Disordered" evidence="1">
    <location>
        <begin position="30"/>
        <end position="58"/>
    </location>
</feature>
<protein>
    <recommendedName>
        <fullName evidence="4">WD40 repeat domain-containing protein</fullName>
    </recommendedName>
</protein>
<evidence type="ECO:0000256" key="1">
    <source>
        <dbReference type="SAM" id="MobiDB-lite"/>
    </source>
</evidence>
<evidence type="ECO:0008006" key="4">
    <source>
        <dbReference type="Google" id="ProtNLM"/>
    </source>
</evidence>
<feature type="compositionally biased region" description="Low complexity" evidence="1">
    <location>
        <begin position="30"/>
        <end position="40"/>
    </location>
</feature>
<feature type="region of interest" description="Disordered" evidence="1">
    <location>
        <begin position="178"/>
        <end position="246"/>
    </location>
</feature>
<reference evidence="2 3" key="1">
    <citation type="journal article" date="2019" name="Int. J. Syst. Evol. Microbiol.">
        <title>The Global Catalogue of Microorganisms (GCM) 10K type strain sequencing project: providing services to taxonomists for standard genome sequencing and annotation.</title>
        <authorList>
            <consortium name="The Broad Institute Genomics Platform"/>
            <consortium name="The Broad Institute Genome Sequencing Center for Infectious Disease"/>
            <person name="Wu L."/>
            <person name="Ma J."/>
        </authorList>
    </citation>
    <scope>NUCLEOTIDE SEQUENCE [LARGE SCALE GENOMIC DNA]</scope>
    <source>
        <strain evidence="2 3">JCM 4788</strain>
    </source>
</reference>
<dbReference type="InterPro" id="IPR011047">
    <property type="entry name" value="Quinoprotein_ADH-like_sf"/>
</dbReference>
<evidence type="ECO:0000313" key="2">
    <source>
        <dbReference type="EMBL" id="GAA0421794.1"/>
    </source>
</evidence>
<accession>A0ABN0YYL3</accession>